<accession>A0AA87ZJE8</accession>
<dbReference type="AlphaFoldDB" id="A0AA87ZJE8"/>
<evidence type="ECO:0000313" key="3">
    <source>
        <dbReference type="Proteomes" id="UP001187192"/>
    </source>
</evidence>
<dbReference type="InterPro" id="IPR046342">
    <property type="entry name" value="CBS_dom_sf"/>
</dbReference>
<name>A0AA87ZJE8_FICCA</name>
<reference evidence="2" key="1">
    <citation type="submission" date="2023-07" db="EMBL/GenBank/DDBJ databases">
        <title>draft genome sequence of fig (Ficus carica).</title>
        <authorList>
            <person name="Takahashi T."/>
            <person name="Nishimura K."/>
        </authorList>
    </citation>
    <scope>NUCLEOTIDE SEQUENCE</scope>
</reference>
<keyword evidence="3" id="KW-1185">Reference proteome</keyword>
<sequence length="119" mass="13048">MQRIVQAVRSCQEVVKAAILEKSHGRETTKMKKIFSRLGWMSSSSPSVQEKGLENVTVADVLMAKGEEEESTGSWLWCHSNDIVSDAVKNMAQNNIGSLVVLKPGQPQHVAGIITERGK</sequence>
<dbReference type="EMBL" id="BTGU01000005">
    <property type="protein sequence ID" value="GMN35542.1"/>
    <property type="molecule type" value="Genomic_DNA"/>
</dbReference>
<keyword evidence="1" id="KW-0129">CBS domain</keyword>
<dbReference type="PANTHER" id="PTHR43080">
    <property type="entry name" value="CBS DOMAIN-CONTAINING PROTEIN CBSX3, MITOCHONDRIAL"/>
    <property type="match status" value="1"/>
</dbReference>
<proteinExistence type="predicted"/>
<dbReference type="SUPFAM" id="SSF54631">
    <property type="entry name" value="CBS-domain pair"/>
    <property type="match status" value="1"/>
</dbReference>
<dbReference type="Gene3D" id="3.10.580.10">
    <property type="entry name" value="CBS-domain"/>
    <property type="match status" value="1"/>
</dbReference>
<protein>
    <recommendedName>
        <fullName evidence="4">CBS domain-containing protein</fullName>
    </recommendedName>
</protein>
<evidence type="ECO:0000256" key="1">
    <source>
        <dbReference type="ARBA" id="ARBA00023122"/>
    </source>
</evidence>
<dbReference type="Proteomes" id="UP001187192">
    <property type="component" value="Unassembled WGS sequence"/>
</dbReference>
<organism evidence="2 3">
    <name type="scientific">Ficus carica</name>
    <name type="common">Common fig</name>
    <dbReference type="NCBI Taxonomy" id="3494"/>
    <lineage>
        <taxon>Eukaryota</taxon>
        <taxon>Viridiplantae</taxon>
        <taxon>Streptophyta</taxon>
        <taxon>Embryophyta</taxon>
        <taxon>Tracheophyta</taxon>
        <taxon>Spermatophyta</taxon>
        <taxon>Magnoliopsida</taxon>
        <taxon>eudicotyledons</taxon>
        <taxon>Gunneridae</taxon>
        <taxon>Pentapetalae</taxon>
        <taxon>rosids</taxon>
        <taxon>fabids</taxon>
        <taxon>Rosales</taxon>
        <taxon>Moraceae</taxon>
        <taxon>Ficeae</taxon>
        <taxon>Ficus</taxon>
    </lineage>
</organism>
<gene>
    <name evidence="2" type="ORF">TIFTF001_005361</name>
</gene>
<dbReference type="InterPro" id="IPR051257">
    <property type="entry name" value="Diverse_CBS-Domain"/>
</dbReference>
<dbReference type="PANTHER" id="PTHR43080:SF12">
    <property type="entry name" value="CYSTATHIONINE BETA-SYNTHASE (CBS) FAMILY PROTEIN"/>
    <property type="match status" value="1"/>
</dbReference>
<comment type="caution">
    <text evidence="2">The sequence shown here is derived from an EMBL/GenBank/DDBJ whole genome shotgun (WGS) entry which is preliminary data.</text>
</comment>
<evidence type="ECO:0008006" key="4">
    <source>
        <dbReference type="Google" id="ProtNLM"/>
    </source>
</evidence>
<evidence type="ECO:0000313" key="2">
    <source>
        <dbReference type="EMBL" id="GMN35542.1"/>
    </source>
</evidence>